<dbReference type="AlphaFoldDB" id="A0A6J7D421"/>
<organism evidence="1">
    <name type="scientific">freshwater metagenome</name>
    <dbReference type="NCBI Taxonomy" id="449393"/>
    <lineage>
        <taxon>unclassified sequences</taxon>
        <taxon>metagenomes</taxon>
        <taxon>ecological metagenomes</taxon>
    </lineage>
</organism>
<proteinExistence type="predicted"/>
<accession>A0A6J7D421</accession>
<name>A0A6J7D421_9ZZZZ</name>
<evidence type="ECO:0000313" key="1">
    <source>
        <dbReference type="EMBL" id="CAB4864450.1"/>
    </source>
</evidence>
<gene>
    <name evidence="1" type="ORF">UFOPK3376_00455</name>
</gene>
<protein>
    <submittedName>
        <fullName evidence="1">Unannotated protein</fullName>
    </submittedName>
</protein>
<reference evidence="1" key="1">
    <citation type="submission" date="2020-05" db="EMBL/GenBank/DDBJ databases">
        <authorList>
            <person name="Chiriac C."/>
            <person name="Salcher M."/>
            <person name="Ghai R."/>
            <person name="Kavagutti S V."/>
        </authorList>
    </citation>
    <scope>NUCLEOTIDE SEQUENCE</scope>
</reference>
<dbReference type="PROSITE" id="PS51257">
    <property type="entry name" value="PROKAR_LIPOPROTEIN"/>
    <property type="match status" value="1"/>
</dbReference>
<sequence>MNRHKMTGSWRDHVGKVVGVLVVASLAVVVVAGCTSPNEAEDSIGTQVVGTVADTTTLVSEPMATEPPATVTAATEQTTALYPDGLRNKRYCELVIVKKPSTDFIAEVWNTTGFSDCPQADWDAIDAATTAAAEGGLVVLKNGPRYWTLDTVTTAIRDTAARKTFGSLEMFLGTTLQFGTSFPAQSAYVIRSVPRVTVFHYRSGSSVFEITDAAGHVYVMQSYALIKDATLTIDNLASIGPKLALPEGWSYASRTLTADLDVPAVDGVATVIQDDLQNTYQLETN</sequence>
<dbReference type="EMBL" id="CAFBLP010000007">
    <property type="protein sequence ID" value="CAB4864450.1"/>
    <property type="molecule type" value="Genomic_DNA"/>
</dbReference>